<dbReference type="Proteomes" id="UP000076623">
    <property type="component" value="Chromosome"/>
</dbReference>
<dbReference type="CDD" id="cd05233">
    <property type="entry name" value="SDR_c"/>
    <property type="match status" value="1"/>
</dbReference>
<dbReference type="PRINTS" id="PR00081">
    <property type="entry name" value="GDHRDH"/>
</dbReference>
<dbReference type="InterPro" id="IPR002347">
    <property type="entry name" value="SDR_fam"/>
</dbReference>
<dbReference type="SUPFAM" id="SSF51735">
    <property type="entry name" value="NAD(P)-binding Rossmann-fold domains"/>
    <property type="match status" value="1"/>
</dbReference>
<dbReference type="GO" id="GO:0016020">
    <property type="term" value="C:membrane"/>
    <property type="evidence" value="ECO:0007669"/>
    <property type="project" value="TreeGrafter"/>
</dbReference>
<evidence type="ECO:0000313" key="5">
    <source>
        <dbReference type="Proteomes" id="UP000076623"/>
    </source>
</evidence>
<dbReference type="KEGG" id="fpn:ABE65_003425"/>
<proteinExistence type="inferred from homology"/>
<dbReference type="EMBL" id="CP015378">
    <property type="protein sequence ID" value="ANC75916.1"/>
    <property type="molecule type" value="Genomic_DNA"/>
</dbReference>
<evidence type="ECO:0000313" key="4">
    <source>
        <dbReference type="EMBL" id="ANC75916.1"/>
    </source>
</evidence>
<dbReference type="STRING" id="1221500.ABE65_003425"/>
<organism evidence="4 5">
    <name type="scientific">Fictibacillus phosphorivorans</name>
    <dbReference type="NCBI Taxonomy" id="1221500"/>
    <lineage>
        <taxon>Bacteria</taxon>
        <taxon>Bacillati</taxon>
        <taxon>Bacillota</taxon>
        <taxon>Bacilli</taxon>
        <taxon>Bacillales</taxon>
        <taxon>Fictibacillaceae</taxon>
        <taxon>Fictibacillus</taxon>
    </lineage>
</organism>
<dbReference type="AlphaFoldDB" id="A0A160IJL4"/>
<evidence type="ECO:0000256" key="3">
    <source>
        <dbReference type="RuleBase" id="RU000363"/>
    </source>
</evidence>
<dbReference type="GO" id="GO:0016491">
    <property type="term" value="F:oxidoreductase activity"/>
    <property type="evidence" value="ECO:0007669"/>
    <property type="project" value="UniProtKB-KW"/>
</dbReference>
<evidence type="ECO:0000256" key="2">
    <source>
        <dbReference type="ARBA" id="ARBA00023002"/>
    </source>
</evidence>
<name>A0A160IJL4_9BACL</name>
<dbReference type="PANTHER" id="PTHR44196:SF2">
    <property type="entry name" value="SHORT-CHAIN DEHYDROGENASE-RELATED"/>
    <property type="match status" value="1"/>
</dbReference>
<dbReference type="RefSeq" id="WP_066391334.1">
    <property type="nucleotide sequence ID" value="NZ_CP015378.1"/>
</dbReference>
<dbReference type="PRINTS" id="PR00080">
    <property type="entry name" value="SDRFAMILY"/>
</dbReference>
<protein>
    <submittedName>
        <fullName evidence="4">Short-chain dehydrogenase</fullName>
    </submittedName>
</protein>
<comment type="similarity">
    <text evidence="1 3">Belongs to the short-chain dehydrogenases/reductases (SDR) family.</text>
</comment>
<reference evidence="4 5" key="1">
    <citation type="submission" date="2016-04" db="EMBL/GenBank/DDBJ databases">
        <title>Complete genome sequence of Fictibacillus phosphorivorans G25-29, a strain toxic to nematodes.</title>
        <authorList>
            <person name="Zheng Z."/>
        </authorList>
    </citation>
    <scope>NUCLEOTIDE SEQUENCE [LARGE SCALE GENOMIC DNA]</scope>
    <source>
        <strain evidence="4 5">G25-29</strain>
    </source>
</reference>
<dbReference type="Pfam" id="PF00106">
    <property type="entry name" value="adh_short"/>
    <property type="match status" value="1"/>
</dbReference>
<dbReference type="PIRSF" id="PIRSF000126">
    <property type="entry name" value="11-beta-HSD1"/>
    <property type="match status" value="1"/>
</dbReference>
<gene>
    <name evidence="4" type="ORF">ABE65_003425</name>
</gene>
<dbReference type="InterPro" id="IPR036291">
    <property type="entry name" value="NAD(P)-bd_dom_sf"/>
</dbReference>
<evidence type="ECO:0000256" key="1">
    <source>
        <dbReference type="ARBA" id="ARBA00006484"/>
    </source>
</evidence>
<dbReference type="PANTHER" id="PTHR44196">
    <property type="entry name" value="DEHYDROGENASE/REDUCTASE SDR FAMILY MEMBER 7B"/>
    <property type="match status" value="1"/>
</dbReference>
<keyword evidence="2" id="KW-0560">Oxidoreductase</keyword>
<keyword evidence="5" id="KW-1185">Reference proteome</keyword>
<sequence>MFLLINNKIVLITGASSGIGLEFADLFAKDGYHLVLTARNQMKLDEIAGQMSKKYGVPVTVIAKDLSRPDAAEELTAEIIAKGIEIDVLINNAGFAAYGPFNETSWKDEKDMIQVNITALTTLTKQLLPGMIKRNRGKILNVASTAAFQPGPLMAVYYATKAYVLSFSEAINYELRHTDVSVTALCPGATATNFEKRASLESSRLFQSGAMDAGDVAQSGYKALMSNEALVIPGFKNKALANIVRFLPRKTILKIVHYVQDKK</sequence>
<accession>A0A160IJL4</accession>
<dbReference type="Gene3D" id="3.40.50.720">
    <property type="entry name" value="NAD(P)-binding Rossmann-like Domain"/>
    <property type="match status" value="1"/>
</dbReference>